<evidence type="ECO:0008006" key="3">
    <source>
        <dbReference type="Google" id="ProtNLM"/>
    </source>
</evidence>
<organism evidence="1 2">
    <name type="scientific">[Mycobacterium] stephanolepidis</name>
    <dbReference type="NCBI Taxonomy" id="1520670"/>
    <lineage>
        <taxon>Bacteria</taxon>
        <taxon>Bacillati</taxon>
        <taxon>Actinomycetota</taxon>
        <taxon>Actinomycetes</taxon>
        <taxon>Mycobacteriales</taxon>
        <taxon>Mycobacteriaceae</taxon>
        <taxon>Mycobacteroides</taxon>
    </lineage>
</organism>
<reference evidence="1 2" key="2">
    <citation type="journal article" date="2017" name="Int. J. Syst. Evol. Microbiol.">
        <title>Mycobacterium stephanolepidis sp. nov., a rapidly growing species related to Mycobacterium chelonae, isolated from marine teleost fish, Stephanolepis cirrhifer.</title>
        <authorList>
            <person name="Fukano H."/>
            <person name="Wada S."/>
            <person name="Kurata O."/>
            <person name="Katayama K."/>
            <person name="Fujiwara N."/>
            <person name="Hoshino Y."/>
        </authorList>
    </citation>
    <scope>NUCLEOTIDE SEQUENCE [LARGE SCALE GENOMIC DNA]</scope>
    <source>
        <strain evidence="1 2">NJB0901</strain>
    </source>
</reference>
<accession>A0A1Z4F409</accession>
<dbReference type="Proteomes" id="UP000217954">
    <property type="component" value="Chromosome"/>
</dbReference>
<protein>
    <recommendedName>
        <fullName evidence="3">Lipoprotein LpqN</fullName>
    </recommendedName>
</protein>
<dbReference type="AlphaFoldDB" id="A0A1Z4F409"/>
<name>A0A1Z4F409_9MYCO</name>
<keyword evidence="2" id="KW-1185">Reference proteome</keyword>
<dbReference type="KEGG" id="mste:MSTE_04638"/>
<dbReference type="PROSITE" id="PS51257">
    <property type="entry name" value="PROKAR_LIPOPROTEIN"/>
    <property type="match status" value="1"/>
</dbReference>
<gene>
    <name evidence="1" type="ORF">MSTE_04638</name>
</gene>
<evidence type="ECO:0000313" key="2">
    <source>
        <dbReference type="Proteomes" id="UP000217954"/>
    </source>
</evidence>
<proteinExistence type="predicted"/>
<reference evidence="2" key="1">
    <citation type="journal article" date="2017" name="Genome Announc.">
        <title>Complete Genome Sequence of Mycobacterium stephanolepidis.</title>
        <authorList>
            <person name="Fukano H."/>
            <person name="Yoshida M."/>
            <person name="Katayama Y."/>
            <person name="Omatsu T."/>
            <person name="Mizutani T."/>
            <person name="Kurata O."/>
            <person name="Wada S."/>
            <person name="Hoshino Y."/>
        </authorList>
    </citation>
    <scope>NUCLEOTIDE SEQUENCE [LARGE SCALE GENOMIC DNA]</scope>
    <source>
        <strain evidence="2">NJB0901</strain>
    </source>
</reference>
<sequence length="198" mass="21515">MRNDFRRNIFRAMTSGALILAGCSQPGSGTPTAEHPTSYSCQAQAVTGEIYTRASTPKEPFTVSIPKLPGWEPAATARTDNKLAVVKTIGISRSLTMLMSLDPASSNEQAAEQLDGLTKIVGPVKITHDETIEICGIRATRLIATAGERAQQYDYLNIVYHVGDDYYPVQLRNQMSIGDVPLFSADIDVMFQGFQIGS</sequence>
<evidence type="ECO:0000313" key="1">
    <source>
        <dbReference type="EMBL" id="BAX99929.1"/>
    </source>
</evidence>
<dbReference type="EMBL" id="AP018165">
    <property type="protein sequence ID" value="BAX99929.1"/>
    <property type="molecule type" value="Genomic_DNA"/>
</dbReference>